<evidence type="ECO:0000313" key="2">
    <source>
        <dbReference type="EMBL" id="KUM50725.1"/>
    </source>
</evidence>
<sequence length="56" mass="6560">MLCPTTSNYVLQYREKLGSYSSGFGLRRKKNSTGNEAGNRIYIHYIFFPFIVLYPF</sequence>
<keyword evidence="1" id="KW-0812">Transmembrane</keyword>
<dbReference type="AlphaFoldDB" id="A0A101M496"/>
<name>A0A101M496_PICGL</name>
<geneLocation type="mitochondrion" evidence="2"/>
<feature type="transmembrane region" description="Helical" evidence="1">
    <location>
        <begin position="37"/>
        <end position="54"/>
    </location>
</feature>
<keyword evidence="1" id="KW-0472">Membrane</keyword>
<accession>A0A101M496</accession>
<proteinExistence type="predicted"/>
<evidence type="ECO:0000256" key="1">
    <source>
        <dbReference type="SAM" id="Phobius"/>
    </source>
</evidence>
<organism evidence="2">
    <name type="scientific">Picea glauca</name>
    <name type="common">White spruce</name>
    <name type="synonym">Pinus glauca</name>
    <dbReference type="NCBI Taxonomy" id="3330"/>
    <lineage>
        <taxon>Eukaryota</taxon>
        <taxon>Viridiplantae</taxon>
        <taxon>Streptophyta</taxon>
        <taxon>Embryophyta</taxon>
        <taxon>Tracheophyta</taxon>
        <taxon>Spermatophyta</taxon>
        <taxon>Pinopsida</taxon>
        <taxon>Pinidae</taxon>
        <taxon>Conifers I</taxon>
        <taxon>Pinales</taxon>
        <taxon>Pinaceae</taxon>
        <taxon>Picea</taxon>
    </lineage>
</organism>
<comment type="caution">
    <text evidence="2">The sequence shown here is derived from an EMBL/GenBank/DDBJ whole genome shotgun (WGS) entry which is preliminary data.</text>
</comment>
<dbReference type="EMBL" id="LKAM01000001">
    <property type="protein sequence ID" value="KUM50725.1"/>
    <property type="molecule type" value="Genomic_DNA"/>
</dbReference>
<protein>
    <submittedName>
        <fullName evidence="2">Uncharacterized protein</fullName>
    </submittedName>
</protein>
<keyword evidence="2" id="KW-0496">Mitochondrion</keyword>
<reference evidence="2" key="1">
    <citation type="journal article" date="2015" name="Genome Biol. Evol.">
        <title>Organellar Genomes of White Spruce (Picea glauca): Assembly and Annotation.</title>
        <authorList>
            <person name="Jackman S.D."/>
            <person name="Warren R.L."/>
            <person name="Gibb E.A."/>
            <person name="Vandervalk B.P."/>
            <person name="Mohamadi H."/>
            <person name="Chu J."/>
            <person name="Raymond A."/>
            <person name="Pleasance S."/>
            <person name="Coope R."/>
            <person name="Wildung M.R."/>
            <person name="Ritland C.E."/>
            <person name="Bousquet J."/>
            <person name="Jones S.J."/>
            <person name="Bohlmann J."/>
            <person name="Birol I."/>
        </authorList>
    </citation>
    <scope>NUCLEOTIDE SEQUENCE [LARGE SCALE GENOMIC DNA]</scope>
    <source>
        <tissue evidence="2">Flushing bud</tissue>
    </source>
</reference>
<gene>
    <name evidence="2" type="ORF">ABT39_MTgene569</name>
</gene>
<keyword evidence="1" id="KW-1133">Transmembrane helix</keyword>